<comment type="subcellular location">
    <subcellularLocation>
        <location evidence="1">Membrane</location>
    </subcellularLocation>
</comment>
<evidence type="ECO:0000313" key="5">
    <source>
        <dbReference type="EMBL" id="MET1490845.1"/>
    </source>
</evidence>
<keyword evidence="3" id="KW-0732">Signal</keyword>
<name>A0ABV2CSF2_9RHOO</name>
<evidence type="ECO:0000313" key="6">
    <source>
        <dbReference type="Proteomes" id="UP001548590"/>
    </source>
</evidence>
<dbReference type="InterPro" id="IPR051407">
    <property type="entry name" value="Bact_OM_lipoprot/Surf_antigen"/>
</dbReference>
<dbReference type="InterPro" id="IPR008816">
    <property type="entry name" value="Gly_zipper_2TM_dom"/>
</dbReference>
<evidence type="ECO:0000256" key="1">
    <source>
        <dbReference type="ARBA" id="ARBA00004370"/>
    </source>
</evidence>
<protein>
    <submittedName>
        <fullName evidence="5">Glycine zipper 2TM domain-containing protein</fullName>
    </submittedName>
</protein>
<gene>
    <name evidence="5" type="ORF">ABVT11_13490</name>
</gene>
<evidence type="ECO:0000256" key="2">
    <source>
        <dbReference type="ARBA" id="ARBA00023136"/>
    </source>
</evidence>
<dbReference type="PANTHER" id="PTHR35603">
    <property type="match status" value="1"/>
</dbReference>
<feature type="domain" description="Glycine zipper 2TM" evidence="4">
    <location>
        <begin position="58"/>
        <end position="97"/>
    </location>
</feature>
<dbReference type="RefSeq" id="WP_345925768.1">
    <property type="nucleotide sequence ID" value="NZ_JBDIVF010000002.1"/>
</dbReference>
<evidence type="ECO:0000259" key="4">
    <source>
        <dbReference type="Pfam" id="PF05433"/>
    </source>
</evidence>
<dbReference type="Pfam" id="PF05433">
    <property type="entry name" value="Rick_17kDa_Anti"/>
    <property type="match status" value="1"/>
</dbReference>
<feature type="chain" id="PRO_5046357159" evidence="3">
    <location>
        <begin position="21"/>
        <end position="214"/>
    </location>
</feature>
<accession>A0ABV2CSF2</accession>
<proteinExistence type="predicted"/>
<feature type="signal peptide" evidence="3">
    <location>
        <begin position="1"/>
        <end position="20"/>
    </location>
</feature>
<dbReference type="EMBL" id="JBEWLZ010000007">
    <property type="protein sequence ID" value="MET1490845.1"/>
    <property type="molecule type" value="Genomic_DNA"/>
</dbReference>
<dbReference type="Proteomes" id="UP001548590">
    <property type="component" value="Unassembled WGS sequence"/>
</dbReference>
<dbReference type="PANTHER" id="PTHR35603:SF2">
    <property type="entry name" value="OUTER MEMBRANE LIPOPROTEIN"/>
    <property type="match status" value="1"/>
</dbReference>
<keyword evidence="6" id="KW-1185">Reference proteome</keyword>
<organism evidence="5 6">
    <name type="scientific">Uliginosibacterium paludis</name>
    <dbReference type="NCBI Taxonomy" id="1615952"/>
    <lineage>
        <taxon>Bacteria</taxon>
        <taxon>Pseudomonadati</taxon>
        <taxon>Pseudomonadota</taxon>
        <taxon>Betaproteobacteria</taxon>
        <taxon>Rhodocyclales</taxon>
        <taxon>Zoogloeaceae</taxon>
        <taxon>Uliginosibacterium</taxon>
    </lineage>
</organism>
<keyword evidence="2" id="KW-0472">Membrane</keyword>
<sequence>MNRKMLALVALVAMPALAQATEYGRVISSTPVTREVTTPQRVCRNEEVVVEKPHDATGSVLGAVAGGILGSTMGRGSGKAAATAAGVIVGAVAGDKVANADDTATTRTVQRCGTRQVRSQQVVGYDVEYEYAGKTYRTRMSSDPGERIAIQVAPAGGVVSSDVQADDDVIYDDPVTVVRERPVYVTPSPAVSVDLGWGYWGGPRHHGPGPGPRW</sequence>
<reference evidence="5 6" key="1">
    <citation type="submission" date="2024-07" db="EMBL/GenBank/DDBJ databases">
        <title>Uliginosibacterium paludis KCTC:42655.</title>
        <authorList>
            <person name="Kim M.K."/>
        </authorList>
    </citation>
    <scope>NUCLEOTIDE SEQUENCE [LARGE SCALE GENOMIC DNA]</scope>
    <source>
        <strain evidence="5 6">KCTC 42655</strain>
    </source>
</reference>
<dbReference type="NCBIfam" id="NF008437">
    <property type="entry name" value="PRK11280.1"/>
    <property type="match status" value="1"/>
</dbReference>
<comment type="caution">
    <text evidence="5">The sequence shown here is derived from an EMBL/GenBank/DDBJ whole genome shotgun (WGS) entry which is preliminary data.</text>
</comment>
<evidence type="ECO:0000256" key="3">
    <source>
        <dbReference type="SAM" id="SignalP"/>
    </source>
</evidence>